<dbReference type="AlphaFoldDB" id="A0A517M3Z7"/>
<accession>A0A517M3Z7</accession>
<dbReference type="Pfam" id="PF22011">
    <property type="entry name" value="DUF6931"/>
    <property type="match status" value="1"/>
</dbReference>
<keyword evidence="2" id="KW-1185">Reference proteome</keyword>
<name>A0A517M3Z7_9BACT</name>
<proteinExistence type="predicted"/>
<dbReference type="RefSeq" id="WP_145347412.1">
    <property type="nucleotide sequence ID" value="NZ_CP036261.1"/>
</dbReference>
<reference evidence="1 2" key="1">
    <citation type="submission" date="2019-02" db="EMBL/GenBank/DDBJ databases">
        <title>Deep-cultivation of Planctomycetes and their phenomic and genomic characterization uncovers novel biology.</title>
        <authorList>
            <person name="Wiegand S."/>
            <person name="Jogler M."/>
            <person name="Boedeker C."/>
            <person name="Pinto D."/>
            <person name="Vollmers J."/>
            <person name="Rivas-Marin E."/>
            <person name="Kohn T."/>
            <person name="Peeters S.H."/>
            <person name="Heuer A."/>
            <person name="Rast P."/>
            <person name="Oberbeckmann S."/>
            <person name="Bunk B."/>
            <person name="Jeske O."/>
            <person name="Meyerdierks A."/>
            <person name="Storesund J.E."/>
            <person name="Kallscheuer N."/>
            <person name="Luecker S."/>
            <person name="Lage O.M."/>
            <person name="Pohl T."/>
            <person name="Merkel B.J."/>
            <person name="Hornburger P."/>
            <person name="Mueller R.-W."/>
            <person name="Bruemmer F."/>
            <person name="Labrenz M."/>
            <person name="Spormann A.M."/>
            <person name="Op den Camp H."/>
            <person name="Overmann J."/>
            <person name="Amann R."/>
            <person name="Jetten M.S.M."/>
            <person name="Mascher T."/>
            <person name="Medema M.H."/>
            <person name="Devos D.P."/>
            <person name="Kaster A.-K."/>
            <person name="Ovreas L."/>
            <person name="Rohde M."/>
            <person name="Galperin M.Y."/>
            <person name="Jogler C."/>
        </authorList>
    </citation>
    <scope>NUCLEOTIDE SEQUENCE [LARGE SCALE GENOMIC DNA]</scope>
    <source>
        <strain evidence="1 2">EC9</strain>
    </source>
</reference>
<sequence length="170" mass="18458">MNLDQLDKFLAAQIEARTPNEGIDAMCQHAPANRLIWWGCLSAWSIWRPTPPPVEDAALAIAARWVFQPSDDLRRAAAQQSKSDTVGLCKLLLQAVQFSGGQLKIDDAGTEVPTPNVSGPYTKGFTHNLLAVSPPVERATAAQNLLQLARQAITRPMPTAEPTQPTPQLV</sequence>
<protein>
    <submittedName>
        <fullName evidence="1">Uncharacterized protein</fullName>
    </submittedName>
</protein>
<dbReference type="KEGG" id="ruv:EC9_38000"/>
<evidence type="ECO:0000313" key="1">
    <source>
        <dbReference type="EMBL" id="QDS89600.1"/>
    </source>
</evidence>
<dbReference type="InterPro" id="IPR053855">
    <property type="entry name" value="DUF6931"/>
</dbReference>
<gene>
    <name evidence="1" type="ORF">EC9_38000</name>
</gene>
<organism evidence="1 2">
    <name type="scientific">Rosistilla ulvae</name>
    <dbReference type="NCBI Taxonomy" id="1930277"/>
    <lineage>
        <taxon>Bacteria</taxon>
        <taxon>Pseudomonadati</taxon>
        <taxon>Planctomycetota</taxon>
        <taxon>Planctomycetia</taxon>
        <taxon>Pirellulales</taxon>
        <taxon>Pirellulaceae</taxon>
        <taxon>Rosistilla</taxon>
    </lineage>
</organism>
<dbReference type="Proteomes" id="UP000319557">
    <property type="component" value="Chromosome"/>
</dbReference>
<dbReference type="OrthoDB" id="266694at2"/>
<dbReference type="EMBL" id="CP036261">
    <property type="protein sequence ID" value="QDS89600.1"/>
    <property type="molecule type" value="Genomic_DNA"/>
</dbReference>
<evidence type="ECO:0000313" key="2">
    <source>
        <dbReference type="Proteomes" id="UP000319557"/>
    </source>
</evidence>